<accession>A0ABP8H584</accession>
<evidence type="ECO:0000313" key="4">
    <source>
        <dbReference type="Proteomes" id="UP001501725"/>
    </source>
</evidence>
<dbReference type="Pfam" id="PF00072">
    <property type="entry name" value="Response_reg"/>
    <property type="match status" value="1"/>
</dbReference>
<evidence type="ECO:0000256" key="1">
    <source>
        <dbReference type="PROSITE-ProRule" id="PRU00169"/>
    </source>
</evidence>
<feature type="modified residue" description="4-aspartylphosphate" evidence="1">
    <location>
        <position position="4"/>
    </location>
</feature>
<reference evidence="4" key="1">
    <citation type="journal article" date="2019" name="Int. J. Syst. Evol. Microbiol.">
        <title>The Global Catalogue of Microorganisms (GCM) 10K type strain sequencing project: providing services to taxonomists for standard genome sequencing and annotation.</title>
        <authorList>
            <consortium name="The Broad Institute Genomics Platform"/>
            <consortium name="The Broad Institute Genome Sequencing Center for Infectious Disease"/>
            <person name="Wu L."/>
            <person name="Ma J."/>
        </authorList>
    </citation>
    <scope>NUCLEOTIDE SEQUENCE [LARGE SCALE GENOMIC DNA]</scope>
    <source>
        <strain evidence="4">JCM 17919</strain>
    </source>
</reference>
<evidence type="ECO:0000313" key="3">
    <source>
        <dbReference type="EMBL" id="GAA4334282.1"/>
    </source>
</evidence>
<dbReference type="Proteomes" id="UP001501725">
    <property type="component" value="Unassembled WGS sequence"/>
</dbReference>
<evidence type="ECO:0000259" key="2">
    <source>
        <dbReference type="PROSITE" id="PS50110"/>
    </source>
</evidence>
<dbReference type="EMBL" id="BAABGY010000008">
    <property type="protein sequence ID" value="GAA4334282.1"/>
    <property type="molecule type" value="Genomic_DNA"/>
</dbReference>
<feature type="domain" description="Response regulatory" evidence="2">
    <location>
        <begin position="1"/>
        <end position="70"/>
    </location>
</feature>
<dbReference type="Gene3D" id="3.40.50.2300">
    <property type="match status" value="1"/>
</dbReference>
<dbReference type="PROSITE" id="PS50110">
    <property type="entry name" value="RESPONSE_REGULATORY"/>
    <property type="match status" value="1"/>
</dbReference>
<dbReference type="InterPro" id="IPR001789">
    <property type="entry name" value="Sig_transdc_resp-reg_receiver"/>
</dbReference>
<comment type="caution">
    <text evidence="3">The sequence shown here is derived from an EMBL/GenBank/DDBJ whole genome shotgun (WGS) entry which is preliminary data.</text>
</comment>
<keyword evidence="4" id="KW-1185">Reference proteome</keyword>
<sequence length="88" mass="10258">MIIDINMPKLDGKQTLRAIRNMADYEDLPVVLFSTSTMPKDAEYARRYHATFQTKPIHTGQIDPLIEKMLEHCADELKNRLDQNRKRG</sequence>
<organism evidence="3 4">
    <name type="scientific">Flaviaesturariibacter amylovorans</name>
    <dbReference type="NCBI Taxonomy" id="1084520"/>
    <lineage>
        <taxon>Bacteria</taxon>
        <taxon>Pseudomonadati</taxon>
        <taxon>Bacteroidota</taxon>
        <taxon>Chitinophagia</taxon>
        <taxon>Chitinophagales</taxon>
        <taxon>Chitinophagaceae</taxon>
        <taxon>Flaviaestuariibacter</taxon>
    </lineage>
</organism>
<protein>
    <recommendedName>
        <fullName evidence="2">Response regulatory domain-containing protein</fullName>
    </recommendedName>
</protein>
<dbReference type="SUPFAM" id="SSF52172">
    <property type="entry name" value="CheY-like"/>
    <property type="match status" value="1"/>
</dbReference>
<dbReference type="InterPro" id="IPR011006">
    <property type="entry name" value="CheY-like_superfamily"/>
</dbReference>
<proteinExistence type="predicted"/>
<name>A0ABP8H584_9BACT</name>
<keyword evidence="1" id="KW-0597">Phosphoprotein</keyword>
<gene>
    <name evidence="3" type="ORF">GCM10023184_28230</name>
</gene>